<dbReference type="Proteomes" id="UP001221142">
    <property type="component" value="Unassembled WGS sequence"/>
</dbReference>
<evidence type="ECO:0000313" key="2">
    <source>
        <dbReference type="EMBL" id="KAJ7643812.1"/>
    </source>
</evidence>
<reference evidence="2" key="1">
    <citation type="submission" date="2023-03" db="EMBL/GenBank/DDBJ databases">
        <title>Massive genome expansion in bonnet fungi (Mycena s.s.) driven by repeated elements and novel gene families across ecological guilds.</title>
        <authorList>
            <consortium name="Lawrence Berkeley National Laboratory"/>
            <person name="Harder C.B."/>
            <person name="Miyauchi S."/>
            <person name="Viragh M."/>
            <person name="Kuo A."/>
            <person name="Thoen E."/>
            <person name="Andreopoulos B."/>
            <person name="Lu D."/>
            <person name="Skrede I."/>
            <person name="Drula E."/>
            <person name="Henrissat B."/>
            <person name="Morin E."/>
            <person name="Kohler A."/>
            <person name="Barry K."/>
            <person name="LaButti K."/>
            <person name="Morin E."/>
            <person name="Salamov A."/>
            <person name="Lipzen A."/>
            <person name="Mereny Z."/>
            <person name="Hegedus B."/>
            <person name="Baldrian P."/>
            <person name="Stursova M."/>
            <person name="Weitz H."/>
            <person name="Taylor A."/>
            <person name="Grigoriev I.V."/>
            <person name="Nagy L.G."/>
            <person name="Martin F."/>
            <person name="Kauserud H."/>
        </authorList>
    </citation>
    <scope>NUCLEOTIDE SEQUENCE</scope>
    <source>
        <strain evidence="2">9284</strain>
    </source>
</reference>
<protein>
    <submittedName>
        <fullName evidence="2">Uncharacterized protein</fullName>
    </submittedName>
</protein>
<sequence>MFPRQGIELATNDLPYHDASEWREILPNGVLFQLTVDQPDEDEPKDEDNQEAVHPSDEELPNEGDMEDLAGVEDGGYESDAEGSEGEAGGESEDVELVCEEHYVGEGGEEVYETEDEDKEEEDGESEGLESDEEHPEDNEMVEDDEEDHLSLKDEEDTSITCVAWSTDIDDDEMDCL</sequence>
<proteinExistence type="predicted"/>
<keyword evidence="3" id="KW-1185">Reference proteome</keyword>
<comment type="caution">
    <text evidence="2">The sequence shown here is derived from an EMBL/GenBank/DDBJ whole genome shotgun (WGS) entry which is preliminary data.</text>
</comment>
<feature type="compositionally biased region" description="Acidic residues" evidence="1">
    <location>
        <begin position="38"/>
        <end position="50"/>
    </location>
</feature>
<dbReference type="AlphaFoldDB" id="A0AAD7CAB7"/>
<feature type="region of interest" description="Disordered" evidence="1">
    <location>
        <begin position="35"/>
        <end position="159"/>
    </location>
</feature>
<feature type="compositionally biased region" description="Acidic residues" evidence="1">
    <location>
        <begin position="58"/>
        <end position="98"/>
    </location>
</feature>
<feature type="compositionally biased region" description="Acidic residues" evidence="1">
    <location>
        <begin position="107"/>
        <end position="158"/>
    </location>
</feature>
<gene>
    <name evidence="2" type="ORF">FB45DRAFT_282347</name>
</gene>
<dbReference type="EMBL" id="JARKIF010000003">
    <property type="protein sequence ID" value="KAJ7643812.1"/>
    <property type="molecule type" value="Genomic_DNA"/>
</dbReference>
<organism evidence="2 3">
    <name type="scientific">Roridomyces roridus</name>
    <dbReference type="NCBI Taxonomy" id="1738132"/>
    <lineage>
        <taxon>Eukaryota</taxon>
        <taxon>Fungi</taxon>
        <taxon>Dikarya</taxon>
        <taxon>Basidiomycota</taxon>
        <taxon>Agaricomycotina</taxon>
        <taxon>Agaricomycetes</taxon>
        <taxon>Agaricomycetidae</taxon>
        <taxon>Agaricales</taxon>
        <taxon>Marasmiineae</taxon>
        <taxon>Mycenaceae</taxon>
        <taxon>Roridomyces</taxon>
    </lineage>
</organism>
<accession>A0AAD7CAB7</accession>
<name>A0AAD7CAB7_9AGAR</name>
<evidence type="ECO:0000313" key="3">
    <source>
        <dbReference type="Proteomes" id="UP001221142"/>
    </source>
</evidence>
<evidence type="ECO:0000256" key="1">
    <source>
        <dbReference type="SAM" id="MobiDB-lite"/>
    </source>
</evidence>